<protein>
    <submittedName>
        <fullName evidence="4">tRNA-specific adenosine-34 deaminase subunit TAD2</fullName>
    </submittedName>
</protein>
<dbReference type="EMBL" id="VNKQ01000006">
    <property type="protein sequence ID" value="KAG0650335.1"/>
    <property type="molecule type" value="Genomic_DNA"/>
</dbReference>
<dbReference type="PANTHER" id="PTHR11079:SF149">
    <property type="entry name" value="TRNA-SPECIFIC ADENOSINE DEAMINASE 2"/>
    <property type="match status" value="1"/>
</dbReference>
<dbReference type="GO" id="GO:0005634">
    <property type="term" value="C:nucleus"/>
    <property type="evidence" value="ECO:0007669"/>
    <property type="project" value="TreeGrafter"/>
</dbReference>
<dbReference type="CDD" id="cd01285">
    <property type="entry name" value="nucleoside_deaminase"/>
    <property type="match status" value="1"/>
</dbReference>
<dbReference type="SUPFAM" id="SSF53927">
    <property type="entry name" value="Cytidine deaminase-like"/>
    <property type="match status" value="1"/>
</dbReference>
<comment type="caution">
    <text evidence="4">The sequence shown here is derived from an EMBL/GenBank/DDBJ whole genome shotgun (WGS) entry which is preliminary data.</text>
</comment>
<dbReference type="GO" id="GO:0005737">
    <property type="term" value="C:cytoplasm"/>
    <property type="evidence" value="ECO:0007669"/>
    <property type="project" value="TreeGrafter"/>
</dbReference>
<feature type="region of interest" description="Disordered" evidence="2">
    <location>
        <begin position="46"/>
        <end position="87"/>
    </location>
</feature>
<dbReference type="PROSITE" id="PS51747">
    <property type="entry name" value="CYT_DCMP_DEAMINASES_2"/>
    <property type="match status" value="1"/>
</dbReference>
<evidence type="ECO:0000259" key="3">
    <source>
        <dbReference type="PROSITE" id="PS51747"/>
    </source>
</evidence>
<dbReference type="GO" id="GO:0002100">
    <property type="term" value="P:tRNA wobble adenosine to inosine editing"/>
    <property type="evidence" value="ECO:0007669"/>
    <property type="project" value="TreeGrafter"/>
</dbReference>
<name>A0A9P6VMJ8_9HELO</name>
<dbReference type="Proteomes" id="UP000785200">
    <property type="component" value="Unassembled WGS sequence"/>
</dbReference>
<keyword evidence="5" id="KW-1185">Reference proteome</keyword>
<feature type="compositionally biased region" description="Low complexity" evidence="2">
    <location>
        <begin position="46"/>
        <end position="59"/>
    </location>
</feature>
<dbReference type="Pfam" id="PF00383">
    <property type="entry name" value="dCMP_cyt_deam_1"/>
    <property type="match status" value="1"/>
</dbReference>
<dbReference type="AlphaFoldDB" id="A0A9P6VMJ8"/>
<evidence type="ECO:0000313" key="5">
    <source>
        <dbReference type="Proteomes" id="UP000785200"/>
    </source>
</evidence>
<dbReference type="InterPro" id="IPR016193">
    <property type="entry name" value="Cytidine_deaminase-like"/>
</dbReference>
<evidence type="ECO:0000313" key="4">
    <source>
        <dbReference type="EMBL" id="KAG0650335.1"/>
    </source>
</evidence>
<feature type="domain" description="CMP/dCMP-type deaminase" evidence="3">
    <location>
        <begin position="89"/>
        <end position="234"/>
    </location>
</feature>
<evidence type="ECO:0000256" key="2">
    <source>
        <dbReference type="SAM" id="MobiDB-lite"/>
    </source>
</evidence>
<keyword evidence="1" id="KW-0378">Hydrolase</keyword>
<evidence type="ECO:0000256" key="1">
    <source>
        <dbReference type="ARBA" id="ARBA00022801"/>
    </source>
</evidence>
<sequence length="332" mass="36176">MELPNRQLLRPDYRSGYLDLIFRYILSLLPKPGKLFNHSNDSITMSSTTPPDLSLSTPSKEYPLPAMSETEEEAATAQHPEATDRREKTTHLNFMRQALAMAERALDTNETPVGCVFVHKGAVIGRGMNATNRSYNGTRHAEFMAISSILSEPAPVSPPAPDGCGPDGAGDRHALGGEARGRGKKYSPDVLMECDLYVTVEPCIMCASLLRQVGVRRVFFGAGNEKFGGTGGVLNVHRGNGKIVLDESGADGGRRREESDYEVSGGWLRDEAILMLQRFYMQENDRAPEPKARGKKGVVLAGVEVDVEVDLPDPVRDDEDDDLSDGGHGTES</sequence>
<dbReference type="PANTHER" id="PTHR11079">
    <property type="entry name" value="CYTOSINE DEAMINASE FAMILY MEMBER"/>
    <property type="match status" value="1"/>
</dbReference>
<dbReference type="InterPro" id="IPR002125">
    <property type="entry name" value="CMP_dCMP_dom"/>
</dbReference>
<accession>A0A9P6VMJ8</accession>
<dbReference type="OrthoDB" id="1701769at2759"/>
<dbReference type="GO" id="GO:0052717">
    <property type="term" value="F:tRNA-specific adenosine-34 deaminase activity"/>
    <property type="evidence" value="ECO:0007669"/>
    <property type="project" value="TreeGrafter"/>
</dbReference>
<organism evidence="4 5">
    <name type="scientific">Hyphodiscus hymeniophilus</name>
    <dbReference type="NCBI Taxonomy" id="353542"/>
    <lineage>
        <taxon>Eukaryota</taxon>
        <taxon>Fungi</taxon>
        <taxon>Dikarya</taxon>
        <taxon>Ascomycota</taxon>
        <taxon>Pezizomycotina</taxon>
        <taxon>Leotiomycetes</taxon>
        <taxon>Helotiales</taxon>
        <taxon>Hyphodiscaceae</taxon>
        <taxon>Hyphodiscus</taxon>
    </lineage>
</organism>
<gene>
    <name evidence="4" type="ORF">D0Z07_3009</name>
</gene>
<feature type="compositionally biased region" description="Acidic residues" evidence="2">
    <location>
        <begin position="309"/>
        <end position="324"/>
    </location>
</feature>
<reference evidence="4" key="1">
    <citation type="submission" date="2019-07" db="EMBL/GenBank/DDBJ databases">
        <title>Hyphodiscus hymeniophilus genome sequencing and assembly.</title>
        <authorList>
            <person name="Kramer G."/>
            <person name="Nodwell J."/>
        </authorList>
    </citation>
    <scope>NUCLEOTIDE SEQUENCE</scope>
    <source>
        <strain evidence="4">ATCC 34498</strain>
    </source>
</reference>
<dbReference type="Gene3D" id="3.40.140.10">
    <property type="entry name" value="Cytidine Deaminase, domain 2"/>
    <property type="match status" value="1"/>
</dbReference>
<feature type="region of interest" description="Disordered" evidence="2">
    <location>
        <begin position="309"/>
        <end position="332"/>
    </location>
</feature>
<proteinExistence type="predicted"/>